<reference evidence="2" key="1">
    <citation type="submission" date="2022-10" db="EMBL/GenBank/DDBJ databases">
        <title>Chryseobacterium sp. nov., a novel bacterial species.</title>
        <authorList>
            <person name="Cao Y."/>
        </authorList>
    </citation>
    <scope>NUCLEOTIDE SEQUENCE</scope>
    <source>
        <strain evidence="2">KC 927</strain>
    </source>
</reference>
<name>A0ABT3XZ51_9FLAO</name>
<gene>
    <name evidence="2" type="ORF">OEA66_02070</name>
</gene>
<dbReference type="Pfam" id="PF13699">
    <property type="entry name" value="eCIS_core"/>
    <property type="match status" value="1"/>
</dbReference>
<sequence length="311" mass="34176">MKRLIFTTAIILLFTNICFGQSWLSRITGVDVNLNNGTVSIKPPDVTAIPPMLQNLPKDVGQTLLNPAAPILASAIRFSKGQAQNRGTQPIPQNIKQQLSKYFPQHILESTSWTTANGISIDGMLKNWLNQEGAVTLDNVICFSSVELTTNVELWAHELTHVLQYDQMGVETFAFVYSTNWNSLEGQANENASRIIQNINSYNQGNTQSWTYNIASTVGQTQLTWENVNKQAKLSIPPTDCIWVNNQNNTTGNKCPCSILVTGVIMKRISDGFVTTMPCNEPTCLFPAGQSGPLLSPPGFIITGVTAAHQY</sequence>
<comment type="caution">
    <text evidence="2">The sequence shown here is derived from an EMBL/GenBank/DDBJ whole genome shotgun (WGS) entry which is preliminary data.</text>
</comment>
<evidence type="ECO:0000259" key="1">
    <source>
        <dbReference type="Pfam" id="PF13699"/>
    </source>
</evidence>
<dbReference type="Proteomes" id="UP001070176">
    <property type="component" value="Unassembled WGS sequence"/>
</dbReference>
<feature type="domain" description="eCIS core" evidence="1">
    <location>
        <begin position="134"/>
        <end position="167"/>
    </location>
</feature>
<protein>
    <submittedName>
        <fullName evidence="2">DUF4157 domain-containing protein</fullName>
    </submittedName>
</protein>
<accession>A0ABT3XZ51</accession>
<dbReference type="InterPro" id="IPR025295">
    <property type="entry name" value="eCIS_core_dom"/>
</dbReference>
<dbReference type="RefSeq" id="WP_267279789.1">
    <property type="nucleotide sequence ID" value="NZ_JAOVZV010000001.1"/>
</dbReference>
<dbReference type="EMBL" id="JAOVZV010000001">
    <property type="protein sequence ID" value="MCX8531135.1"/>
    <property type="molecule type" value="Genomic_DNA"/>
</dbReference>
<organism evidence="2 3">
    <name type="scientific">Chryseobacterium luquanense</name>
    <dbReference type="NCBI Taxonomy" id="2983766"/>
    <lineage>
        <taxon>Bacteria</taxon>
        <taxon>Pseudomonadati</taxon>
        <taxon>Bacteroidota</taxon>
        <taxon>Flavobacteriia</taxon>
        <taxon>Flavobacteriales</taxon>
        <taxon>Weeksellaceae</taxon>
        <taxon>Chryseobacterium group</taxon>
        <taxon>Chryseobacterium</taxon>
    </lineage>
</organism>
<keyword evidence="3" id="KW-1185">Reference proteome</keyword>
<proteinExistence type="predicted"/>
<evidence type="ECO:0000313" key="2">
    <source>
        <dbReference type="EMBL" id="MCX8531135.1"/>
    </source>
</evidence>
<evidence type="ECO:0000313" key="3">
    <source>
        <dbReference type="Proteomes" id="UP001070176"/>
    </source>
</evidence>